<evidence type="ECO:0000313" key="5">
    <source>
        <dbReference type="EMBL" id="HIT94040.1"/>
    </source>
</evidence>
<gene>
    <name evidence="5" type="ORF">IAC43_02535</name>
</gene>
<dbReference type="InterPro" id="IPR011711">
    <property type="entry name" value="GntR_C"/>
</dbReference>
<keyword evidence="2" id="KW-0238">DNA-binding</keyword>
<dbReference type="Pfam" id="PF00392">
    <property type="entry name" value="GntR"/>
    <property type="match status" value="1"/>
</dbReference>
<dbReference type="Gene3D" id="1.20.120.530">
    <property type="entry name" value="GntR ligand-binding domain-like"/>
    <property type="match status" value="1"/>
</dbReference>
<proteinExistence type="predicted"/>
<dbReference type="Proteomes" id="UP000824160">
    <property type="component" value="Unassembled WGS sequence"/>
</dbReference>
<protein>
    <submittedName>
        <fullName evidence="5">GntR family transcriptional regulator</fullName>
    </submittedName>
</protein>
<comment type="caution">
    <text evidence="5">The sequence shown here is derived from an EMBL/GenBank/DDBJ whole genome shotgun (WGS) entry which is preliminary data.</text>
</comment>
<dbReference type="SMART" id="SM00345">
    <property type="entry name" value="HTH_GNTR"/>
    <property type="match status" value="1"/>
</dbReference>
<dbReference type="SUPFAM" id="SSF46785">
    <property type="entry name" value="Winged helix' DNA-binding domain"/>
    <property type="match status" value="1"/>
</dbReference>
<dbReference type="InterPro" id="IPR036388">
    <property type="entry name" value="WH-like_DNA-bd_sf"/>
</dbReference>
<evidence type="ECO:0000256" key="1">
    <source>
        <dbReference type="ARBA" id="ARBA00023015"/>
    </source>
</evidence>
<dbReference type="SMART" id="SM00895">
    <property type="entry name" value="FCD"/>
    <property type="match status" value="1"/>
</dbReference>
<dbReference type="SUPFAM" id="SSF48008">
    <property type="entry name" value="GntR ligand-binding domain-like"/>
    <property type="match status" value="1"/>
</dbReference>
<organism evidence="5 6">
    <name type="scientific">Candidatus Faecivivens stercoripullorum</name>
    <dbReference type="NCBI Taxonomy" id="2840805"/>
    <lineage>
        <taxon>Bacteria</taxon>
        <taxon>Bacillati</taxon>
        <taxon>Bacillota</taxon>
        <taxon>Clostridia</taxon>
        <taxon>Eubacteriales</taxon>
        <taxon>Oscillospiraceae</taxon>
        <taxon>Oscillospiraceae incertae sedis</taxon>
        <taxon>Candidatus Faecivivens</taxon>
    </lineage>
</organism>
<dbReference type="PROSITE" id="PS50949">
    <property type="entry name" value="HTH_GNTR"/>
    <property type="match status" value="1"/>
</dbReference>
<dbReference type="InterPro" id="IPR036390">
    <property type="entry name" value="WH_DNA-bd_sf"/>
</dbReference>
<dbReference type="InterPro" id="IPR000524">
    <property type="entry name" value="Tscrpt_reg_HTH_GntR"/>
</dbReference>
<keyword evidence="1" id="KW-0805">Transcription regulation</keyword>
<reference evidence="5" key="1">
    <citation type="submission" date="2020-10" db="EMBL/GenBank/DDBJ databases">
        <authorList>
            <person name="Gilroy R."/>
        </authorList>
    </citation>
    <scope>NUCLEOTIDE SEQUENCE</scope>
    <source>
        <strain evidence="5">ChiBcec7-5410</strain>
    </source>
</reference>
<dbReference type="PANTHER" id="PTHR43537:SF5">
    <property type="entry name" value="UXU OPERON TRANSCRIPTIONAL REGULATOR"/>
    <property type="match status" value="1"/>
</dbReference>
<dbReference type="PANTHER" id="PTHR43537">
    <property type="entry name" value="TRANSCRIPTIONAL REGULATOR, GNTR FAMILY"/>
    <property type="match status" value="1"/>
</dbReference>
<feature type="domain" description="HTH gntR-type" evidence="4">
    <location>
        <begin position="3"/>
        <end position="70"/>
    </location>
</feature>
<evidence type="ECO:0000256" key="3">
    <source>
        <dbReference type="ARBA" id="ARBA00023163"/>
    </source>
</evidence>
<dbReference type="GO" id="GO:0003677">
    <property type="term" value="F:DNA binding"/>
    <property type="evidence" value="ECO:0007669"/>
    <property type="project" value="UniProtKB-KW"/>
</dbReference>
<evidence type="ECO:0000259" key="4">
    <source>
        <dbReference type="PROSITE" id="PS50949"/>
    </source>
</evidence>
<dbReference type="Gene3D" id="1.10.10.10">
    <property type="entry name" value="Winged helix-like DNA-binding domain superfamily/Winged helix DNA-binding domain"/>
    <property type="match status" value="1"/>
</dbReference>
<dbReference type="InterPro" id="IPR008920">
    <property type="entry name" value="TF_FadR/GntR_C"/>
</dbReference>
<accession>A0A9D1H520</accession>
<dbReference type="AlphaFoldDB" id="A0A9D1H520"/>
<evidence type="ECO:0000313" key="6">
    <source>
        <dbReference type="Proteomes" id="UP000824160"/>
    </source>
</evidence>
<keyword evidence="3" id="KW-0804">Transcription</keyword>
<dbReference type="EMBL" id="DVLW01000069">
    <property type="protein sequence ID" value="HIT94040.1"/>
    <property type="molecule type" value="Genomic_DNA"/>
</dbReference>
<evidence type="ECO:0000256" key="2">
    <source>
        <dbReference type="ARBA" id="ARBA00023125"/>
    </source>
</evidence>
<dbReference type="GO" id="GO:0003700">
    <property type="term" value="F:DNA-binding transcription factor activity"/>
    <property type="evidence" value="ECO:0007669"/>
    <property type="project" value="InterPro"/>
</dbReference>
<sequence length="201" mass="22942">MKEKLADSVYGKIREAIISGTLSSDELIQEQGVADQYGVSKITAREVLQRLCHDHYLKSLPRKGYLILEISPAQLNMIQKVRFQVEALALREIIRHCSDAEIDQLEAILDTPASSQYDPYATVNSNFHLQLARMSKNPYLYDTLHTFIGSVCRYAMTNGASIITQVDDPHHRQIVEALRKRDMELAVEELRLDLQLSRDEL</sequence>
<reference evidence="5" key="2">
    <citation type="journal article" date="2021" name="PeerJ">
        <title>Extensive microbial diversity within the chicken gut microbiome revealed by metagenomics and culture.</title>
        <authorList>
            <person name="Gilroy R."/>
            <person name="Ravi A."/>
            <person name="Getino M."/>
            <person name="Pursley I."/>
            <person name="Horton D.L."/>
            <person name="Alikhan N.F."/>
            <person name="Baker D."/>
            <person name="Gharbi K."/>
            <person name="Hall N."/>
            <person name="Watson M."/>
            <person name="Adriaenssens E.M."/>
            <person name="Foster-Nyarko E."/>
            <person name="Jarju S."/>
            <person name="Secka A."/>
            <person name="Antonio M."/>
            <person name="Oren A."/>
            <person name="Chaudhuri R.R."/>
            <person name="La Ragione R."/>
            <person name="Hildebrand F."/>
            <person name="Pallen M.J."/>
        </authorList>
    </citation>
    <scope>NUCLEOTIDE SEQUENCE</scope>
    <source>
        <strain evidence="5">ChiBcec7-5410</strain>
    </source>
</reference>
<dbReference type="Pfam" id="PF07729">
    <property type="entry name" value="FCD"/>
    <property type="match status" value="1"/>
</dbReference>
<name>A0A9D1H520_9FIRM</name>